<gene>
    <name evidence="4" type="ORF">CECT5772_03799</name>
</gene>
<feature type="signal peptide" evidence="3">
    <location>
        <begin position="1"/>
        <end position="23"/>
    </location>
</feature>
<keyword evidence="2" id="KW-1133">Transmembrane helix</keyword>
<feature type="transmembrane region" description="Helical" evidence="2">
    <location>
        <begin position="490"/>
        <end position="511"/>
    </location>
</feature>
<dbReference type="EMBL" id="AWEX01000028">
    <property type="protein sequence ID" value="KED04803.1"/>
    <property type="molecule type" value="Genomic_DNA"/>
</dbReference>
<proteinExistence type="predicted"/>
<evidence type="ECO:0000313" key="4">
    <source>
        <dbReference type="EMBL" id="KED04803.1"/>
    </source>
</evidence>
<feature type="compositionally biased region" description="Basic and acidic residues" evidence="1">
    <location>
        <begin position="433"/>
        <end position="463"/>
    </location>
</feature>
<feature type="chain" id="PRO_5036711629" evidence="3">
    <location>
        <begin position="24"/>
        <end position="517"/>
    </location>
</feature>
<sequence length="517" mass="55208">MKKQSLKKVSLLTVTVISSLALAANVNTYTTYAYARDNAVAATSQTAEGFDFVATILDSNGHVLEGKTVVLSDTTANPAKQVASAVSNSDGQAIFTQLPLNRNLSVSVDGETKGYTVRTSLAGSKEAASFVAKGAGTKEPIYSKNVIDITVRNQDSEPLEGQTVTLKTRQGQLVGSLVSDKNGKVTFKDRLLDGTFYHYELNGKYIGQVMTKMSVNAYLDTSSSSSSGTSPQSKDTPKQEERKTSPLEEGFHFVVTALDKEDRVVAGKEVSLTALIDGARTTIASAKTNADGQAVFTKLPLSRNISVSIDGKLQGYTVRTSEPNEHKAAAFYVDGKGTKPVVYSKTPAIVTVYDANGNKLAGQEVVLKNRYGAIRAIGKTDQSGKATFVNQLMDGMFYEIVINGVKIPKKASTGSDVSGFLTKAQIRTGNKLSESERHSKDTKPLGKEPKDPEKDKNVAKPETKPSSSRNVAPKEGKKETKVLPRSGESAAPMVAFMGVLLIGLTAVIGLVTKRRSS</sequence>
<dbReference type="Gene3D" id="2.60.40.10">
    <property type="entry name" value="Immunoglobulins"/>
    <property type="match status" value="1"/>
</dbReference>
<keyword evidence="3" id="KW-0732">Signal</keyword>
<evidence type="ECO:0000313" key="5">
    <source>
        <dbReference type="Proteomes" id="UP000028704"/>
    </source>
</evidence>
<feature type="compositionally biased region" description="Basic and acidic residues" evidence="1">
    <location>
        <begin position="472"/>
        <end position="482"/>
    </location>
</feature>
<evidence type="ECO:0000256" key="2">
    <source>
        <dbReference type="SAM" id="Phobius"/>
    </source>
</evidence>
<dbReference type="RefSeq" id="WP_037579568.1">
    <property type="nucleotide sequence ID" value="NZ_AWEX01000028.1"/>
</dbReference>
<feature type="region of interest" description="Disordered" evidence="1">
    <location>
        <begin position="220"/>
        <end position="246"/>
    </location>
</feature>
<name>A0A922NUV2_9STRE</name>
<accession>A0A922NUV2</accession>
<dbReference type="InterPro" id="IPR013783">
    <property type="entry name" value="Ig-like_fold"/>
</dbReference>
<dbReference type="Proteomes" id="UP000028704">
    <property type="component" value="Unassembled WGS sequence"/>
</dbReference>
<feature type="compositionally biased region" description="Basic and acidic residues" evidence="1">
    <location>
        <begin position="235"/>
        <end position="246"/>
    </location>
</feature>
<keyword evidence="2" id="KW-0472">Membrane</keyword>
<reference evidence="4 5" key="1">
    <citation type="journal article" date="2014" name="Int. J. Syst. Evol. Microbiol.">
        <title>Phylogenomics and the dynamic genome evolution of the genus Streptococcus.</title>
        <authorList>
            <consortium name="The Broad Institute Genome Sequencing Platform"/>
            <person name="Richards V.P."/>
            <person name="Palmer S.R."/>
            <person name="Pavinski Bitar P.D."/>
            <person name="Qin X."/>
            <person name="Weinstock G.M."/>
            <person name="Highlander S.K."/>
            <person name="Town C.D."/>
            <person name="Burne R.A."/>
            <person name="Stanhope M.J."/>
        </authorList>
    </citation>
    <scope>NUCLEOTIDE SEQUENCE [LARGE SCALE GENOMIC DNA]</scope>
    <source>
        <strain evidence="4 5">CECT 5772</strain>
    </source>
</reference>
<protein>
    <submittedName>
        <fullName evidence="4">Cell surface-anchored protein</fullName>
    </submittedName>
</protein>
<feature type="region of interest" description="Disordered" evidence="1">
    <location>
        <begin position="427"/>
        <end position="488"/>
    </location>
</feature>
<comment type="caution">
    <text evidence="4">The sequence shown here is derived from an EMBL/GenBank/DDBJ whole genome shotgun (WGS) entry which is preliminary data.</text>
</comment>
<evidence type="ECO:0000256" key="3">
    <source>
        <dbReference type="SAM" id="SignalP"/>
    </source>
</evidence>
<organism evidence="4 5">
    <name type="scientific">Streptococcus equi subsp. ruminatorum CECT 5772</name>
    <dbReference type="NCBI Taxonomy" id="1051981"/>
    <lineage>
        <taxon>Bacteria</taxon>
        <taxon>Bacillati</taxon>
        <taxon>Bacillota</taxon>
        <taxon>Bacilli</taxon>
        <taxon>Lactobacillales</taxon>
        <taxon>Streptococcaceae</taxon>
        <taxon>Streptococcus</taxon>
    </lineage>
</organism>
<keyword evidence="2" id="KW-0812">Transmembrane</keyword>
<evidence type="ECO:0000256" key="1">
    <source>
        <dbReference type="SAM" id="MobiDB-lite"/>
    </source>
</evidence>
<dbReference type="AlphaFoldDB" id="A0A922NUV2"/>
<feature type="compositionally biased region" description="Low complexity" evidence="1">
    <location>
        <begin position="222"/>
        <end position="233"/>
    </location>
</feature>